<dbReference type="Gene3D" id="3.30.70.1290">
    <property type="entry name" value="Transposase IS200-like"/>
    <property type="match status" value="1"/>
</dbReference>
<reference evidence="2 3" key="1">
    <citation type="journal article" date="2016" name="Nat. Commun.">
        <title>Thousands of microbial genomes shed light on interconnected biogeochemical processes in an aquifer system.</title>
        <authorList>
            <person name="Anantharaman K."/>
            <person name="Brown C.T."/>
            <person name="Hug L.A."/>
            <person name="Sharon I."/>
            <person name="Castelle C.J."/>
            <person name="Probst A.J."/>
            <person name="Thomas B.C."/>
            <person name="Singh A."/>
            <person name="Wilkins M.J."/>
            <person name="Karaoz U."/>
            <person name="Brodie E.L."/>
            <person name="Williams K.H."/>
            <person name="Hubbard S.S."/>
            <person name="Banfield J.F."/>
        </authorList>
    </citation>
    <scope>NUCLEOTIDE SEQUENCE [LARGE SCALE GENOMIC DNA]</scope>
</reference>
<sequence length="220" mass="25480">MRKQSIVTGEYYHIYNRGVDKRDIFSNEKDLHRFIESIIEFNQIDVIHSLTNLRKSQIAPEALSEPLVAIVVYCINPNHFHFVLKQLVDGGIAKFMQKLQAGYTSFFNQKESRTGVLFQGPFKSHHLHDDNYFNKIIGYVNNNDKVHNIPEDKKYLVFNSDHEYKSNDFTIVDKQEGSNILELFGGVQGFEKHCKEIISIIREERGKTSLLEDDNLPDSA</sequence>
<dbReference type="Pfam" id="PF01797">
    <property type="entry name" value="Y1_Tnp"/>
    <property type="match status" value="1"/>
</dbReference>
<dbReference type="GO" id="GO:0003677">
    <property type="term" value="F:DNA binding"/>
    <property type="evidence" value="ECO:0007669"/>
    <property type="project" value="InterPro"/>
</dbReference>
<organism evidence="2 3">
    <name type="scientific">Candidatus Nomurabacteria bacterium RIFCSPLOWO2_01_FULL_33_17</name>
    <dbReference type="NCBI Taxonomy" id="1801764"/>
    <lineage>
        <taxon>Bacteria</taxon>
        <taxon>Candidatus Nomuraibacteriota</taxon>
    </lineage>
</organism>
<evidence type="ECO:0000313" key="3">
    <source>
        <dbReference type="Proteomes" id="UP000178184"/>
    </source>
</evidence>
<dbReference type="STRING" id="1801764.A2903_00250"/>
<proteinExistence type="predicted"/>
<comment type="caution">
    <text evidence="2">The sequence shown here is derived from an EMBL/GenBank/DDBJ whole genome shotgun (WGS) entry which is preliminary data.</text>
</comment>
<dbReference type="InterPro" id="IPR036515">
    <property type="entry name" value="Transposase_17_sf"/>
</dbReference>
<dbReference type="AlphaFoldDB" id="A0A1F6WPP0"/>
<accession>A0A1F6WPP0</accession>
<dbReference type="PANTHER" id="PTHR34322">
    <property type="entry name" value="TRANSPOSASE, Y1_TNP DOMAIN-CONTAINING"/>
    <property type="match status" value="1"/>
</dbReference>
<name>A0A1F6WPP0_9BACT</name>
<evidence type="ECO:0000259" key="1">
    <source>
        <dbReference type="SMART" id="SM01321"/>
    </source>
</evidence>
<evidence type="ECO:0000313" key="2">
    <source>
        <dbReference type="EMBL" id="OGI83830.1"/>
    </source>
</evidence>
<feature type="domain" description="Transposase IS200-like" evidence="1">
    <location>
        <begin position="7"/>
        <end position="143"/>
    </location>
</feature>
<dbReference type="GO" id="GO:0004803">
    <property type="term" value="F:transposase activity"/>
    <property type="evidence" value="ECO:0007669"/>
    <property type="project" value="InterPro"/>
</dbReference>
<dbReference type="PANTHER" id="PTHR34322:SF2">
    <property type="entry name" value="TRANSPOSASE IS200-LIKE DOMAIN-CONTAINING PROTEIN"/>
    <property type="match status" value="1"/>
</dbReference>
<dbReference type="SUPFAM" id="SSF143422">
    <property type="entry name" value="Transposase IS200-like"/>
    <property type="match status" value="1"/>
</dbReference>
<gene>
    <name evidence="2" type="ORF">A2903_00250</name>
</gene>
<dbReference type="EMBL" id="MFUO01000019">
    <property type="protein sequence ID" value="OGI83830.1"/>
    <property type="molecule type" value="Genomic_DNA"/>
</dbReference>
<dbReference type="SMART" id="SM01321">
    <property type="entry name" value="Y1_Tnp"/>
    <property type="match status" value="1"/>
</dbReference>
<dbReference type="InterPro" id="IPR002686">
    <property type="entry name" value="Transposase_17"/>
</dbReference>
<protein>
    <recommendedName>
        <fullName evidence="1">Transposase IS200-like domain-containing protein</fullName>
    </recommendedName>
</protein>
<dbReference type="Proteomes" id="UP000178184">
    <property type="component" value="Unassembled WGS sequence"/>
</dbReference>
<dbReference type="GO" id="GO:0006313">
    <property type="term" value="P:DNA transposition"/>
    <property type="evidence" value="ECO:0007669"/>
    <property type="project" value="InterPro"/>
</dbReference>